<gene>
    <name evidence="1" type="ORF">SAMN04488001_0567</name>
</gene>
<dbReference type="InterPro" id="IPR027417">
    <property type="entry name" value="P-loop_NTPase"/>
</dbReference>
<dbReference type="AlphaFoldDB" id="A0A1H2RR35"/>
<protein>
    <submittedName>
        <fullName evidence="1">DnaA protein</fullName>
    </submittedName>
</protein>
<dbReference type="STRING" id="670155.SAMN04488001_0567"/>
<sequence length="223" mass="24109">MSEQLAFSLPAKEALGRENYFVSGANALAVAAVENWADWPLSKLVLVGPSGSGKTHLAMVWAQETEAAVVSADALDDPSALAHGPLVVEDLDRIAGSRADETQLFHLHNLMQQGGYPLLITSALAPARMTFVLPDLRSRMEGTSLAALEALDDALLMALVMKMFSDRQIAIKPDLLNYVMPRLPRSFEAVRGFVMKMDARALAEKRPIGKGLARDVLAQIDAD</sequence>
<dbReference type="OrthoDB" id="7390113at2"/>
<dbReference type="PANTHER" id="PTHR30050:SF5">
    <property type="entry name" value="DNAA REGULATORY INACTIVATOR HDA"/>
    <property type="match status" value="1"/>
</dbReference>
<dbReference type="EMBL" id="FNOI01000001">
    <property type="protein sequence ID" value="SDW21089.1"/>
    <property type="molecule type" value="Genomic_DNA"/>
</dbReference>
<organism evidence="1 2">
    <name type="scientific">Litoreibacter albidus</name>
    <dbReference type="NCBI Taxonomy" id="670155"/>
    <lineage>
        <taxon>Bacteria</taxon>
        <taxon>Pseudomonadati</taxon>
        <taxon>Pseudomonadota</taxon>
        <taxon>Alphaproteobacteria</taxon>
        <taxon>Rhodobacterales</taxon>
        <taxon>Roseobacteraceae</taxon>
        <taxon>Litoreibacter</taxon>
    </lineage>
</organism>
<dbReference type="RefSeq" id="WP_089944066.1">
    <property type="nucleotide sequence ID" value="NZ_FNOI01000001.1"/>
</dbReference>
<dbReference type="Proteomes" id="UP000199441">
    <property type="component" value="Unassembled WGS sequence"/>
</dbReference>
<evidence type="ECO:0000313" key="1">
    <source>
        <dbReference type="EMBL" id="SDW21089.1"/>
    </source>
</evidence>
<dbReference type="GO" id="GO:0006270">
    <property type="term" value="P:DNA replication initiation"/>
    <property type="evidence" value="ECO:0007669"/>
    <property type="project" value="TreeGrafter"/>
</dbReference>
<proteinExistence type="predicted"/>
<accession>A0A1H2RR35</accession>
<dbReference type="GO" id="GO:0005886">
    <property type="term" value="C:plasma membrane"/>
    <property type="evidence" value="ECO:0007669"/>
    <property type="project" value="TreeGrafter"/>
</dbReference>
<dbReference type="SUPFAM" id="SSF52540">
    <property type="entry name" value="P-loop containing nucleoside triphosphate hydrolases"/>
    <property type="match status" value="1"/>
</dbReference>
<dbReference type="Pfam" id="PF13671">
    <property type="entry name" value="AAA_33"/>
    <property type="match status" value="1"/>
</dbReference>
<keyword evidence="2" id="KW-1185">Reference proteome</keyword>
<dbReference type="GO" id="GO:0003688">
    <property type="term" value="F:DNA replication origin binding"/>
    <property type="evidence" value="ECO:0007669"/>
    <property type="project" value="TreeGrafter"/>
</dbReference>
<dbReference type="Gene3D" id="1.10.8.60">
    <property type="match status" value="1"/>
</dbReference>
<dbReference type="Gene3D" id="3.40.50.300">
    <property type="entry name" value="P-loop containing nucleotide triphosphate hydrolases"/>
    <property type="match status" value="1"/>
</dbReference>
<name>A0A1H2RR35_9RHOB</name>
<reference evidence="2" key="1">
    <citation type="submission" date="2016-10" db="EMBL/GenBank/DDBJ databases">
        <authorList>
            <person name="Varghese N."/>
            <person name="Submissions S."/>
        </authorList>
    </citation>
    <scope>NUCLEOTIDE SEQUENCE [LARGE SCALE GENOMIC DNA]</scope>
    <source>
        <strain evidence="2">DSM 26922</strain>
    </source>
</reference>
<evidence type="ECO:0000313" key="2">
    <source>
        <dbReference type="Proteomes" id="UP000199441"/>
    </source>
</evidence>
<dbReference type="PANTHER" id="PTHR30050">
    <property type="entry name" value="CHROMOSOMAL REPLICATION INITIATOR PROTEIN DNAA"/>
    <property type="match status" value="1"/>
</dbReference>